<proteinExistence type="predicted"/>
<feature type="non-terminal residue" evidence="1">
    <location>
        <position position="1"/>
    </location>
</feature>
<accession>A0A1E1WTU8</accession>
<protein>
    <submittedName>
        <fullName evidence="1">Uncharacterized protein</fullName>
    </submittedName>
</protein>
<dbReference type="PANTHER" id="PTHR22954:SF3">
    <property type="entry name" value="PROTEIN CBG08539"/>
    <property type="match status" value="1"/>
</dbReference>
<dbReference type="InterPro" id="IPR005312">
    <property type="entry name" value="DUF1759"/>
</dbReference>
<dbReference type="OrthoDB" id="5984724at2759"/>
<dbReference type="EMBL" id="GDQN01000823">
    <property type="protein sequence ID" value="JAT90231.1"/>
    <property type="molecule type" value="Transcribed_RNA"/>
</dbReference>
<feature type="non-terminal residue" evidence="1">
    <location>
        <position position="165"/>
    </location>
</feature>
<dbReference type="Pfam" id="PF03564">
    <property type="entry name" value="DUF1759"/>
    <property type="match status" value="1"/>
</dbReference>
<organism evidence="1">
    <name type="scientific">Pectinophora gossypiella</name>
    <name type="common">Cotton pink bollworm</name>
    <name type="synonym">Depressaria gossypiella</name>
    <dbReference type="NCBI Taxonomy" id="13191"/>
    <lineage>
        <taxon>Eukaryota</taxon>
        <taxon>Metazoa</taxon>
        <taxon>Ecdysozoa</taxon>
        <taxon>Arthropoda</taxon>
        <taxon>Hexapoda</taxon>
        <taxon>Insecta</taxon>
        <taxon>Pterygota</taxon>
        <taxon>Neoptera</taxon>
        <taxon>Endopterygota</taxon>
        <taxon>Lepidoptera</taxon>
        <taxon>Glossata</taxon>
        <taxon>Ditrysia</taxon>
        <taxon>Gelechioidea</taxon>
        <taxon>Gelechiidae</taxon>
        <taxon>Apatetrinae</taxon>
        <taxon>Pectinophora</taxon>
    </lineage>
</organism>
<name>A0A1E1WTU8_PECGO</name>
<dbReference type="AlphaFoldDB" id="A0A1E1WTU8"/>
<sequence>INIPDFNGNYLEYKQFIELFTALVDKNETILDIQKFMYLRSFLKGEAYDLIKNIPVQGSSYAEALTLLKDRYDNSHKIVHEHISKILDISPIGKSNVTSLRNFISEAKQHVAALKNLKEPVDHWDSILVCILTRKLDQFTSRAYCLDRDVSIKPTFSDFIMYLEA</sequence>
<evidence type="ECO:0000313" key="1">
    <source>
        <dbReference type="EMBL" id="JAT90231.1"/>
    </source>
</evidence>
<gene>
    <name evidence="1" type="ORF">g.15324</name>
</gene>
<dbReference type="PANTHER" id="PTHR22954">
    <property type="entry name" value="RETROVIRAL PROTEASE-RELATED"/>
    <property type="match status" value="1"/>
</dbReference>
<reference evidence="1" key="1">
    <citation type="submission" date="2015-09" db="EMBL/GenBank/DDBJ databases">
        <title>De novo assembly of Pectinophora gossypiella (Pink Bollworm) gut transcriptome.</title>
        <authorList>
            <person name="Tassone E.E."/>
        </authorList>
    </citation>
    <scope>NUCLEOTIDE SEQUENCE</scope>
</reference>